<proteinExistence type="predicted"/>
<protein>
    <submittedName>
        <fullName evidence="2">Uncharacterized protein</fullName>
    </submittedName>
</protein>
<feature type="compositionally biased region" description="Polar residues" evidence="1">
    <location>
        <begin position="80"/>
        <end position="89"/>
    </location>
</feature>
<reference evidence="2 3" key="1">
    <citation type="journal article" date="2022" name="Nat. Genet.">
        <title>Improved pea reference genome and pan-genome highlight genomic features and evolutionary characteristics.</title>
        <authorList>
            <person name="Yang T."/>
            <person name="Liu R."/>
            <person name="Luo Y."/>
            <person name="Hu S."/>
            <person name="Wang D."/>
            <person name="Wang C."/>
            <person name="Pandey M.K."/>
            <person name="Ge S."/>
            <person name="Xu Q."/>
            <person name="Li N."/>
            <person name="Li G."/>
            <person name="Huang Y."/>
            <person name="Saxena R.K."/>
            <person name="Ji Y."/>
            <person name="Li M."/>
            <person name="Yan X."/>
            <person name="He Y."/>
            <person name="Liu Y."/>
            <person name="Wang X."/>
            <person name="Xiang C."/>
            <person name="Varshney R.K."/>
            <person name="Ding H."/>
            <person name="Gao S."/>
            <person name="Zong X."/>
        </authorList>
    </citation>
    <scope>NUCLEOTIDE SEQUENCE [LARGE SCALE GENOMIC DNA]</scope>
    <source>
        <strain evidence="2 3">cv. Zhongwan 6</strain>
    </source>
</reference>
<keyword evidence="3" id="KW-1185">Reference proteome</keyword>
<dbReference type="AlphaFoldDB" id="A0A9D4X929"/>
<feature type="region of interest" description="Disordered" evidence="1">
    <location>
        <begin position="46"/>
        <end position="95"/>
    </location>
</feature>
<accession>A0A9D4X929</accession>
<evidence type="ECO:0000313" key="2">
    <source>
        <dbReference type="EMBL" id="KAI5416043.1"/>
    </source>
</evidence>
<evidence type="ECO:0000313" key="3">
    <source>
        <dbReference type="Proteomes" id="UP001058974"/>
    </source>
</evidence>
<dbReference type="Proteomes" id="UP001058974">
    <property type="component" value="Chromosome 4"/>
</dbReference>
<feature type="compositionally biased region" description="Polar residues" evidence="1">
    <location>
        <begin position="62"/>
        <end position="73"/>
    </location>
</feature>
<organism evidence="2 3">
    <name type="scientific">Pisum sativum</name>
    <name type="common">Garden pea</name>
    <name type="synonym">Lathyrus oleraceus</name>
    <dbReference type="NCBI Taxonomy" id="3888"/>
    <lineage>
        <taxon>Eukaryota</taxon>
        <taxon>Viridiplantae</taxon>
        <taxon>Streptophyta</taxon>
        <taxon>Embryophyta</taxon>
        <taxon>Tracheophyta</taxon>
        <taxon>Spermatophyta</taxon>
        <taxon>Magnoliopsida</taxon>
        <taxon>eudicotyledons</taxon>
        <taxon>Gunneridae</taxon>
        <taxon>Pentapetalae</taxon>
        <taxon>rosids</taxon>
        <taxon>fabids</taxon>
        <taxon>Fabales</taxon>
        <taxon>Fabaceae</taxon>
        <taxon>Papilionoideae</taxon>
        <taxon>50 kb inversion clade</taxon>
        <taxon>NPAAA clade</taxon>
        <taxon>Hologalegina</taxon>
        <taxon>IRL clade</taxon>
        <taxon>Fabeae</taxon>
        <taxon>Lathyrus</taxon>
    </lineage>
</organism>
<sequence>MKPPEFLGGLNPIATHDWLSGMERVFQDICYSKEEKVIFAAQMMKGLDNRDQNRPGYKKQGRSGQYQKPQNSPSKRKSSYGDQSSQPPQCDNYREGIVGVVGQAI</sequence>
<gene>
    <name evidence="2" type="ORF">KIW84_041185</name>
</gene>
<comment type="caution">
    <text evidence="2">The sequence shown here is derived from an EMBL/GenBank/DDBJ whole genome shotgun (WGS) entry which is preliminary data.</text>
</comment>
<dbReference type="Gramene" id="Psat04G0118500-T1">
    <property type="protein sequence ID" value="KAI5416043.1"/>
    <property type="gene ID" value="KIW84_041185"/>
</dbReference>
<evidence type="ECO:0000256" key="1">
    <source>
        <dbReference type="SAM" id="MobiDB-lite"/>
    </source>
</evidence>
<dbReference type="EMBL" id="JAMSHJ010000004">
    <property type="protein sequence ID" value="KAI5416043.1"/>
    <property type="molecule type" value="Genomic_DNA"/>
</dbReference>
<name>A0A9D4X929_PEA</name>